<dbReference type="AlphaFoldDB" id="F0WM88"/>
<protein>
    <submittedName>
        <fullName evidence="1">AlNc14C154G7593 protein</fullName>
    </submittedName>
</protein>
<organism evidence="1">
    <name type="scientific">Albugo laibachii Nc14</name>
    <dbReference type="NCBI Taxonomy" id="890382"/>
    <lineage>
        <taxon>Eukaryota</taxon>
        <taxon>Sar</taxon>
        <taxon>Stramenopiles</taxon>
        <taxon>Oomycota</taxon>
        <taxon>Peronosporomycetes</taxon>
        <taxon>Albuginales</taxon>
        <taxon>Albuginaceae</taxon>
        <taxon>Albugo</taxon>
    </lineage>
</organism>
<dbReference type="HOGENOM" id="CLU_1985711_0_0_1"/>
<reference evidence="1" key="1">
    <citation type="journal article" date="2011" name="PLoS Biol.">
        <title>Gene gain and loss during evolution of obligate parasitism in the white rust pathogen of Arabidopsis thaliana.</title>
        <authorList>
            <person name="Kemen E."/>
            <person name="Gardiner A."/>
            <person name="Schultz-Larsen T."/>
            <person name="Kemen A.C."/>
            <person name="Balmuth A.L."/>
            <person name="Robert-Seilaniantz A."/>
            <person name="Bailey K."/>
            <person name="Holub E."/>
            <person name="Studholme D.J."/>
            <person name="Maclean D."/>
            <person name="Jones J.D."/>
        </authorList>
    </citation>
    <scope>NUCLEOTIDE SEQUENCE</scope>
</reference>
<dbReference type="EMBL" id="FR824199">
    <property type="protein sequence ID" value="CCA22418.1"/>
    <property type="molecule type" value="Genomic_DNA"/>
</dbReference>
<evidence type="ECO:0000313" key="1">
    <source>
        <dbReference type="EMBL" id="CCA22418.1"/>
    </source>
</evidence>
<gene>
    <name evidence="1" type="primary">AlNc14C154G7593</name>
    <name evidence="1" type="ORF">ALNC14_085610</name>
</gene>
<name>F0WM88_9STRA</name>
<sequence length="126" mass="14700">MLSQLLYTKSEFPSRFASCCRPITPSRGRLTHYITCKSKTSITKLELQNITRRCSDDRDNLYLLCCLHNIHRQRRNIHVQSARIVLVDAPPRIGRFEKQLFASIYNFINMLNCMIIRALSPSMEPI</sequence>
<reference evidence="1" key="2">
    <citation type="submission" date="2011-02" db="EMBL/GenBank/DDBJ databases">
        <authorList>
            <person name="MacLean D."/>
        </authorList>
    </citation>
    <scope>NUCLEOTIDE SEQUENCE</scope>
</reference>
<proteinExistence type="predicted"/>
<accession>F0WM88</accession>